<gene>
    <name evidence="2" type="ORF">EFBL_0438</name>
</gene>
<evidence type="ECO:0000313" key="2">
    <source>
        <dbReference type="EMBL" id="GAX88824.1"/>
    </source>
</evidence>
<dbReference type="EMBL" id="BDUF01000009">
    <property type="protein sequence ID" value="GAX88824.1"/>
    <property type="molecule type" value="Genomic_DNA"/>
</dbReference>
<name>A0A292YKB8_9BACL</name>
<comment type="caution">
    <text evidence="2">The sequence shown here is derived from an EMBL/GenBank/DDBJ whole genome shotgun (WGS) entry which is preliminary data.</text>
</comment>
<reference evidence="3" key="1">
    <citation type="submission" date="2017-07" db="EMBL/GenBank/DDBJ databases">
        <title>Draft genome sequence of Effusibacillus lacus strain skLN1.</title>
        <authorList>
            <person name="Watanabe M."/>
            <person name="Kojima H."/>
            <person name="Fukui M."/>
        </authorList>
    </citation>
    <scope>NUCLEOTIDE SEQUENCE [LARGE SCALE GENOMIC DNA]</scope>
    <source>
        <strain evidence="3">skLN1</strain>
    </source>
</reference>
<keyword evidence="3" id="KW-1185">Reference proteome</keyword>
<proteinExistence type="predicted"/>
<organism evidence="2 3">
    <name type="scientific">Effusibacillus lacus</name>
    <dbReference type="NCBI Taxonomy" id="1348429"/>
    <lineage>
        <taxon>Bacteria</taxon>
        <taxon>Bacillati</taxon>
        <taxon>Bacillota</taxon>
        <taxon>Bacilli</taxon>
        <taxon>Bacillales</taxon>
        <taxon>Alicyclobacillaceae</taxon>
        <taxon>Effusibacillus</taxon>
    </lineage>
</organism>
<evidence type="ECO:0000313" key="3">
    <source>
        <dbReference type="Proteomes" id="UP000217785"/>
    </source>
</evidence>
<dbReference type="AlphaFoldDB" id="A0A292YKB8"/>
<feature type="coiled-coil region" evidence="1">
    <location>
        <begin position="24"/>
        <end position="51"/>
    </location>
</feature>
<keyword evidence="1" id="KW-0175">Coiled coil</keyword>
<evidence type="ECO:0000256" key="1">
    <source>
        <dbReference type="SAM" id="Coils"/>
    </source>
</evidence>
<accession>A0A292YKB8</accession>
<protein>
    <submittedName>
        <fullName evidence="2">Uncharacterized protein</fullName>
    </submittedName>
</protein>
<dbReference type="Proteomes" id="UP000217785">
    <property type="component" value="Unassembled WGS sequence"/>
</dbReference>
<sequence>MNQVHHNVLFMSLDMTGNDVEYSLQRIDKDLDKLDKKLNHLEQDLSLLMFEIECRLRFQHLSQAI</sequence>
<dbReference type="RefSeq" id="WP_131927813.1">
    <property type="nucleotide sequence ID" value="NZ_BDUF01000009.1"/>
</dbReference>